<reference evidence="3" key="1">
    <citation type="submission" date="2023-07" db="EMBL/GenBank/DDBJ databases">
        <title>30 novel species of actinomycetes from the DSMZ collection.</title>
        <authorList>
            <person name="Nouioui I."/>
        </authorList>
    </citation>
    <scope>NUCLEOTIDE SEQUENCE [LARGE SCALE GENOMIC DNA]</scope>
    <source>
        <strain evidence="3">DSM 41886</strain>
    </source>
</reference>
<feature type="region of interest" description="Disordered" evidence="1">
    <location>
        <begin position="69"/>
        <end position="106"/>
    </location>
</feature>
<keyword evidence="3" id="KW-1185">Reference proteome</keyword>
<organism evidence="2 3">
    <name type="scientific">Streptomyces johnsoniae</name>
    <dbReference type="NCBI Taxonomy" id="3075532"/>
    <lineage>
        <taxon>Bacteria</taxon>
        <taxon>Bacillati</taxon>
        <taxon>Actinomycetota</taxon>
        <taxon>Actinomycetes</taxon>
        <taxon>Kitasatosporales</taxon>
        <taxon>Streptomycetaceae</taxon>
        <taxon>Streptomyces</taxon>
    </lineage>
</organism>
<dbReference type="Proteomes" id="UP001183615">
    <property type="component" value="Unassembled WGS sequence"/>
</dbReference>
<accession>A0ABU2S037</accession>
<name>A0ABU2S037_9ACTN</name>
<feature type="region of interest" description="Disordered" evidence="1">
    <location>
        <begin position="1"/>
        <end position="51"/>
    </location>
</feature>
<sequence>MPTSVLSRTGPGLSRPARPLAPAERAPAARVRTRAAGGRRYGQDRRAAPARRVSVRAGLVLRRVPRAVLGADGGDGAADRPFPPGPKARARRRGRFPPGTAVPERL</sequence>
<proteinExistence type="predicted"/>
<evidence type="ECO:0000256" key="1">
    <source>
        <dbReference type="SAM" id="MobiDB-lite"/>
    </source>
</evidence>
<gene>
    <name evidence="2" type="ORF">RM779_05865</name>
</gene>
<feature type="compositionally biased region" description="Low complexity" evidence="1">
    <location>
        <begin position="15"/>
        <end position="38"/>
    </location>
</feature>
<comment type="caution">
    <text evidence="2">The sequence shown here is derived from an EMBL/GenBank/DDBJ whole genome shotgun (WGS) entry which is preliminary data.</text>
</comment>
<evidence type="ECO:0000313" key="2">
    <source>
        <dbReference type="EMBL" id="MDT0442128.1"/>
    </source>
</evidence>
<protein>
    <submittedName>
        <fullName evidence="2">Uncharacterized protein</fullName>
    </submittedName>
</protein>
<evidence type="ECO:0000313" key="3">
    <source>
        <dbReference type="Proteomes" id="UP001183615"/>
    </source>
</evidence>
<dbReference type="EMBL" id="JAVREV010000002">
    <property type="protein sequence ID" value="MDT0442128.1"/>
    <property type="molecule type" value="Genomic_DNA"/>
</dbReference>